<protein>
    <recommendedName>
        <fullName evidence="4">Secreted protein</fullName>
    </recommendedName>
</protein>
<dbReference type="Proteomes" id="UP001595833">
    <property type="component" value="Unassembled WGS sequence"/>
</dbReference>
<evidence type="ECO:0000313" key="3">
    <source>
        <dbReference type="Proteomes" id="UP001595833"/>
    </source>
</evidence>
<accession>A0ABV9XYD6</accession>
<keyword evidence="3" id="KW-1185">Reference proteome</keyword>
<proteinExistence type="predicted"/>
<dbReference type="EMBL" id="JBHSJB010000012">
    <property type="protein sequence ID" value="MFC5055320.1"/>
    <property type="molecule type" value="Genomic_DNA"/>
</dbReference>
<comment type="caution">
    <text evidence="2">The sequence shown here is derived from an EMBL/GenBank/DDBJ whole genome shotgun (WGS) entry which is preliminary data.</text>
</comment>
<organism evidence="2 3">
    <name type="scientific">Saccharothrix xinjiangensis</name>
    <dbReference type="NCBI Taxonomy" id="204798"/>
    <lineage>
        <taxon>Bacteria</taxon>
        <taxon>Bacillati</taxon>
        <taxon>Actinomycetota</taxon>
        <taxon>Actinomycetes</taxon>
        <taxon>Pseudonocardiales</taxon>
        <taxon>Pseudonocardiaceae</taxon>
        <taxon>Saccharothrix</taxon>
    </lineage>
</organism>
<gene>
    <name evidence="2" type="ORF">ACFPFM_16300</name>
</gene>
<feature type="region of interest" description="Disordered" evidence="1">
    <location>
        <begin position="98"/>
        <end position="126"/>
    </location>
</feature>
<reference evidence="3" key="1">
    <citation type="journal article" date="2019" name="Int. J. Syst. Evol. Microbiol.">
        <title>The Global Catalogue of Microorganisms (GCM) 10K type strain sequencing project: providing services to taxonomists for standard genome sequencing and annotation.</title>
        <authorList>
            <consortium name="The Broad Institute Genomics Platform"/>
            <consortium name="The Broad Institute Genome Sequencing Center for Infectious Disease"/>
            <person name="Wu L."/>
            <person name="Ma J."/>
        </authorList>
    </citation>
    <scope>NUCLEOTIDE SEQUENCE [LARGE SCALE GENOMIC DNA]</scope>
    <source>
        <strain evidence="3">KCTC 12848</strain>
    </source>
</reference>
<name>A0ABV9XYD6_9PSEU</name>
<dbReference type="RefSeq" id="WP_344040372.1">
    <property type="nucleotide sequence ID" value="NZ_BAAAKE010000022.1"/>
</dbReference>
<evidence type="ECO:0008006" key="4">
    <source>
        <dbReference type="Google" id="ProtNLM"/>
    </source>
</evidence>
<feature type="compositionally biased region" description="Low complexity" evidence="1">
    <location>
        <begin position="104"/>
        <end position="117"/>
    </location>
</feature>
<evidence type="ECO:0000256" key="1">
    <source>
        <dbReference type="SAM" id="MobiDB-lite"/>
    </source>
</evidence>
<sequence length="126" mass="13146">MRAATRASRSWLLLPVLFLLPVLLVLGASAGVVPRGAGGHAGPLPVSGWSASSEPSMHDDRHDWLRLSVAVRHVQAAPHPDTWWVTCGRVTGRCALRGRSPLDASGGAPPATAVPTPRSSRAPPLG</sequence>
<evidence type="ECO:0000313" key="2">
    <source>
        <dbReference type="EMBL" id="MFC5055320.1"/>
    </source>
</evidence>